<dbReference type="PANTHER" id="PTHR42926:SF1">
    <property type="entry name" value="CIRCADIAN CLOCK OSCILLATOR PROTEIN KAIC 1"/>
    <property type="match status" value="1"/>
</dbReference>
<dbReference type="AlphaFoldDB" id="A0A2U2HEP0"/>
<dbReference type="PROSITE" id="PS51146">
    <property type="entry name" value="KAIC"/>
    <property type="match status" value="1"/>
</dbReference>
<dbReference type="InterPro" id="IPR027417">
    <property type="entry name" value="P-loop_NTPase"/>
</dbReference>
<organism evidence="2 3">
    <name type="scientific">Massilia glaciei</name>
    <dbReference type="NCBI Taxonomy" id="1524097"/>
    <lineage>
        <taxon>Bacteria</taxon>
        <taxon>Pseudomonadati</taxon>
        <taxon>Pseudomonadota</taxon>
        <taxon>Betaproteobacteria</taxon>
        <taxon>Burkholderiales</taxon>
        <taxon>Oxalobacteraceae</taxon>
        <taxon>Telluria group</taxon>
        <taxon>Massilia</taxon>
    </lineage>
</organism>
<feature type="domain" description="KaiC" evidence="1">
    <location>
        <begin position="1"/>
        <end position="232"/>
    </location>
</feature>
<sequence>MSSGIPALDELLGGGLESGTTTLLTGPTGAGKSTLGTQFLAHHARLRKSIIFTFEEAPAFILARSRGIGNPVDHLVASGTLKIVRVNPLELYPDEFLAVVRHAVEVDGHTMAMIDSLRGYQFAMEEFGKPQAHIHNLVSYLSRLGVSTVLINEVEHITSTSLKATDLGVSHLADNIVLLRYAEYAGKVIKIVGCLKKRIGNFEPELRQPRVDAGGIHISEKLDNLHGILTGIPAAIKDHGPTA</sequence>
<dbReference type="EMBL" id="PXWF02000302">
    <property type="protein sequence ID" value="PWF42082.1"/>
    <property type="molecule type" value="Genomic_DNA"/>
</dbReference>
<keyword evidence="3" id="KW-1185">Reference proteome</keyword>
<dbReference type="PANTHER" id="PTHR42926">
    <property type="match status" value="1"/>
</dbReference>
<dbReference type="PRINTS" id="PR01874">
    <property type="entry name" value="DNAREPAIRADA"/>
</dbReference>
<dbReference type="Pfam" id="PF06745">
    <property type="entry name" value="ATPase"/>
    <property type="match status" value="1"/>
</dbReference>
<reference evidence="2 3" key="1">
    <citation type="submission" date="2018-04" db="EMBL/GenBank/DDBJ databases">
        <title>Massilia violaceinigra sp. nov., a novel purple-pigmented bacterium isolated from Tianshan glacier, Xinjiang, China.</title>
        <authorList>
            <person name="Wang H."/>
        </authorList>
    </citation>
    <scope>NUCLEOTIDE SEQUENCE [LARGE SCALE GENOMIC DNA]</scope>
    <source>
        <strain evidence="2 3">B448-2</strain>
    </source>
</reference>
<dbReference type="OrthoDB" id="9783783at2"/>
<dbReference type="Gene3D" id="3.40.50.300">
    <property type="entry name" value="P-loop containing nucleotide triphosphate hydrolases"/>
    <property type="match status" value="1"/>
</dbReference>
<dbReference type="InterPro" id="IPR010624">
    <property type="entry name" value="KaiC_dom"/>
</dbReference>
<dbReference type="RefSeq" id="WP_106759735.1">
    <property type="nucleotide sequence ID" value="NZ_PXWF02000302.1"/>
</dbReference>
<proteinExistence type="predicted"/>
<dbReference type="InterPro" id="IPR014774">
    <property type="entry name" value="KaiC-like_dom"/>
</dbReference>
<evidence type="ECO:0000313" key="3">
    <source>
        <dbReference type="Proteomes" id="UP000241421"/>
    </source>
</evidence>
<dbReference type="GO" id="GO:0005524">
    <property type="term" value="F:ATP binding"/>
    <property type="evidence" value="ECO:0007669"/>
    <property type="project" value="InterPro"/>
</dbReference>
<dbReference type="Proteomes" id="UP000241421">
    <property type="component" value="Unassembled WGS sequence"/>
</dbReference>
<comment type="caution">
    <text evidence="2">The sequence shown here is derived from an EMBL/GenBank/DDBJ whole genome shotgun (WGS) entry which is preliminary data.</text>
</comment>
<dbReference type="SUPFAM" id="SSF52540">
    <property type="entry name" value="P-loop containing nucleoside triphosphate hydrolases"/>
    <property type="match status" value="1"/>
</dbReference>
<accession>A0A2U2HEP0</accession>
<dbReference type="InterPro" id="IPR051347">
    <property type="entry name" value="Circadian_clock_KaiC-rel"/>
</dbReference>
<gene>
    <name evidence="2" type="ORF">C7C56_023235</name>
</gene>
<name>A0A2U2HEP0_9BURK</name>
<protein>
    <recommendedName>
        <fullName evidence="1">KaiC domain-containing protein</fullName>
    </recommendedName>
</protein>
<evidence type="ECO:0000259" key="1">
    <source>
        <dbReference type="PROSITE" id="PS51146"/>
    </source>
</evidence>
<evidence type="ECO:0000313" key="2">
    <source>
        <dbReference type="EMBL" id="PWF42082.1"/>
    </source>
</evidence>